<dbReference type="EMBL" id="JBEWZI010000002">
    <property type="protein sequence ID" value="MET7013050.1"/>
    <property type="molecule type" value="Genomic_DNA"/>
</dbReference>
<dbReference type="PANTHER" id="PTHR46732">
    <property type="entry name" value="ATP-DEPENDENT PROTEASE LA (LON) DOMAIN PROTEIN"/>
    <property type="match status" value="1"/>
</dbReference>
<protein>
    <submittedName>
        <fullName evidence="2">LON peptidase substrate-binding domain-containing protein</fullName>
    </submittedName>
</protein>
<comment type="caution">
    <text evidence="2">The sequence shown here is derived from an EMBL/GenBank/DDBJ whole genome shotgun (WGS) entry which is preliminary data.</text>
</comment>
<evidence type="ECO:0000313" key="3">
    <source>
        <dbReference type="Proteomes" id="UP001549691"/>
    </source>
</evidence>
<accession>A0ABV2THM1</accession>
<dbReference type="InterPro" id="IPR015947">
    <property type="entry name" value="PUA-like_sf"/>
</dbReference>
<gene>
    <name evidence="2" type="ORF">ABXR19_02535</name>
</gene>
<dbReference type="SMART" id="SM00464">
    <property type="entry name" value="LON"/>
    <property type="match status" value="1"/>
</dbReference>
<dbReference type="RefSeq" id="WP_354599512.1">
    <property type="nucleotide sequence ID" value="NZ_JBEWZI010000002.1"/>
</dbReference>
<dbReference type="PANTHER" id="PTHR46732:SF8">
    <property type="entry name" value="ATP-DEPENDENT PROTEASE LA (LON) DOMAIN PROTEIN"/>
    <property type="match status" value="1"/>
</dbReference>
<sequence length="198" mass="22139">MSEPVRLPLFPLNAVLFPLGRMGLRIFEVRYLDMIARCMKADAPFGICLIAEGEEVGTPAIPHKIGTEARIVDWDMSEPGILGLTVRGGRRFRVLEQVEEEPGTITGIVQWFDEPPAEAVSEDHAALLPLLKVVIADAGEKVIARPWALDDADWVGYRYAEILPIPKIARQRLLELEDADLRLAIIHEYLVEHGLLKD</sequence>
<dbReference type="Proteomes" id="UP001549691">
    <property type="component" value="Unassembled WGS sequence"/>
</dbReference>
<dbReference type="InterPro" id="IPR046336">
    <property type="entry name" value="Lon_prtase_N_sf"/>
</dbReference>
<keyword evidence="3" id="KW-1185">Reference proteome</keyword>
<proteinExistence type="predicted"/>
<dbReference type="InterPro" id="IPR003111">
    <property type="entry name" value="Lon_prtase_N"/>
</dbReference>
<dbReference type="Gene3D" id="1.10.4060.10">
    <property type="entry name" value="BPP1347 like domain"/>
    <property type="match status" value="1"/>
</dbReference>
<dbReference type="Gene3D" id="2.30.130.40">
    <property type="entry name" value="LON domain-like"/>
    <property type="match status" value="1"/>
</dbReference>
<reference evidence="2 3" key="1">
    <citation type="submission" date="2024-07" db="EMBL/GenBank/DDBJ databases">
        <title>Uliginosibacterium flavum JJ3220;KACC:17644.</title>
        <authorList>
            <person name="Kim M.K."/>
        </authorList>
    </citation>
    <scope>NUCLEOTIDE SEQUENCE [LARGE SCALE GENOMIC DNA]</scope>
    <source>
        <strain evidence="2 3">KACC:17644</strain>
    </source>
</reference>
<dbReference type="SUPFAM" id="SSF88697">
    <property type="entry name" value="PUA domain-like"/>
    <property type="match status" value="1"/>
</dbReference>
<dbReference type="Pfam" id="PF02190">
    <property type="entry name" value="LON_substr_bdg"/>
    <property type="match status" value="1"/>
</dbReference>
<feature type="domain" description="Lon N-terminal" evidence="1">
    <location>
        <begin position="7"/>
        <end position="194"/>
    </location>
</feature>
<evidence type="ECO:0000313" key="2">
    <source>
        <dbReference type="EMBL" id="MET7013050.1"/>
    </source>
</evidence>
<organism evidence="2 3">
    <name type="scientific">Uliginosibacterium flavum</name>
    <dbReference type="NCBI Taxonomy" id="1396831"/>
    <lineage>
        <taxon>Bacteria</taxon>
        <taxon>Pseudomonadati</taxon>
        <taxon>Pseudomonadota</taxon>
        <taxon>Betaproteobacteria</taxon>
        <taxon>Rhodocyclales</taxon>
        <taxon>Zoogloeaceae</taxon>
        <taxon>Uliginosibacterium</taxon>
    </lineage>
</organism>
<name>A0ABV2THM1_9RHOO</name>
<evidence type="ECO:0000259" key="1">
    <source>
        <dbReference type="PROSITE" id="PS51787"/>
    </source>
</evidence>
<dbReference type="PROSITE" id="PS51787">
    <property type="entry name" value="LON_N"/>
    <property type="match status" value="1"/>
</dbReference>